<evidence type="ECO:0000313" key="3">
    <source>
        <dbReference type="Proteomes" id="UP000005950"/>
    </source>
</evidence>
<evidence type="ECO:0000259" key="1">
    <source>
        <dbReference type="Pfam" id="PF00188"/>
    </source>
</evidence>
<comment type="caution">
    <text evidence="2">The sequence shown here is derived from an EMBL/GenBank/DDBJ whole genome shotgun (WGS) entry which is preliminary data.</text>
</comment>
<dbReference type="Gene3D" id="2.60.40.10">
    <property type="entry name" value="Immunoglobulins"/>
    <property type="match status" value="1"/>
</dbReference>
<reference evidence="2 3" key="1">
    <citation type="submission" date="2008-12" db="EMBL/GenBank/DDBJ databases">
        <authorList>
            <person name="Fulton L."/>
            <person name="Clifton S."/>
            <person name="Fulton B."/>
            <person name="Xu J."/>
            <person name="Minx P."/>
            <person name="Pepin K.H."/>
            <person name="Johnson M."/>
            <person name="Bhonagiri V."/>
            <person name="Nash W.E."/>
            <person name="Mardis E.R."/>
            <person name="Wilson R.K."/>
        </authorList>
    </citation>
    <scope>NUCLEOTIDE SEQUENCE [LARGE SCALE GENOMIC DNA]</scope>
    <source>
        <strain evidence="2 3">DSM 12042</strain>
    </source>
</reference>
<organism evidence="2 3">
    <name type="scientific">Holdemania filiformis DSM 12042</name>
    <dbReference type="NCBI Taxonomy" id="545696"/>
    <lineage>
        <taxon>Bacteria</taxon>
        <taxon>Bacillati</taxon>
        <taxon>Bacillota</taxon>
        <taxon>Erysipelotrichia</taxon>
        <taxon>Erysipelotrichales</taxon>
        <taxon>Erysipelotrichaceae</taxon>
        <taxon>Holdemania</taxon>
    </lineage>
</organism>
<dbReference type="InterPro" id="IPR013783">
    <property type="entry name" value="Ig-like_fold"/>
</dbReference>
<dbReference type="HOGENOM" id="CLU_729147_0_0_9"/>
<name>B9Y667_9FIRM</name>
<dbReference type="AlphaFoldDB" id="B9Y667"/>
<dbReference type="InterPro" id="IPR035940">
    <property type="entry name" value="CAP_sf"/>
</dbReference>
<proteinExistence type="predicted"/>
<dbReference type="Gene3D" id="3.40.33.10">
    <property type="entry name" value="CAP"/>
    <property type="match status" value="1"/>
</dbReference>
<dbReference type="EMBL" id="ACCF01000076">
    <property type="protein sequence ID" value="EEF68526.1"/>
    <property type="molecule type" value="Genomic_DNA"/>
</dbReference>
<dbReference type="PANTHER" id="PTHR31157">
    <property type="entry name" value="SCP DOMAIN-CONTAINING PROTEIN"/>
    <property type="match status" value="1"/>
</dbReference>
<reference evidence="2 3" key="2">
    <citation type="submission" date="2009-02" db="EMBL/GenBank/DDBJ databases">
        <title>Draft genome sequence of Holdemania filiformis DSM 12042.</title>
        <authorList>
            <person name="Sudarsanam P."/>
            <person name="Ley R."/>
            <person name="Guruge J."/>
            <person name="Turnbaugh P.J."/>
            <person name="Mahowald M."/>
            <person name="Liep D."/>
            <person name="Gordon J."/>
        </authorList>
    </citation>
    <scope>NUCLEOTIDE SEQUENCE [LARGE SCALE GENOMIC DNA]</scope>
    <source>
        <strain evidence="2 3">DSM 12042</strain>
    </source>
</reference>
<dbReference type="Proteomes" id="UP000005950">
    <property type="component" value="Unassembled WGS sequence"/>
</dbReference>
<dbReference type="SUPFAM" id="SSF55797">
    <property type="entry name" value="PR-1-like"/>
    <property type="match status" value="1"/>
</dbReference>
<dbReference type="Pfam" id="PF00188">
    <property type="entry name" value="CAP"/>
    <property type="match status" value="1"/>
</dbReference>
<dbReference type="PANTHER" id="PTHR31157:SF1">
    <property type="entry name" value="SCP DOMAIN-CONTAINING PROTEIN"/>
    <property type="match status" value="1"/>
</dbReference>
<evidence type="ECO:0000313" key="2">
    <source>
        <dbReference type="EMBL" id="EEF68526.1"/>
    </source>
</evidence>
<gene>
    <name evidence="2" type="ORF">HOLDEFILI_01299</name>
</gene>
<feature type="domain" description="SCP" evidence="1">
    <location>
        <begin position="267"/>
        <end position="369"/>
    </location>
</feature>
<sequence>MGISCEFCENFLIQFAIEIISLYNNHGREPKEEIMTQKHKALSSSLTIVTLLTCFTTAAITSPIRAEGESEADVKPTIRLEINDLNAADKIKTALFQEAAVSVPAEETTLMAPAADLTNAEIKIDQLDLSKIGQQDVMVHLTLNNTAAQNSLLQTTLSREVTLDIQDTTAPVIELKYPHIRLEYEEEWNPLDWVESVSDNSLESLDIQQLWVENYVDASQSGEYEVYFSIADASGNVGSATLGVQVKEKPKPKSSGVVAGDAITSMLNLINIARADAGLDPLSLGDESAQAAIGVRASEAAGYVSHKRPDGSHYKTAFDEYGVSYSHPLEILTYAGSTVQDKFNWWMNSSGHRSIILSSSSTKIAIGYSGKMWAAIAYQ</sequence>
<dbReference type="InterPro" id="IPR014044">
    <property type="entry name" value="CAP_dom"/>
</dbReference>
<dbReference type="STRING" id="545696.HOLDEFILI_01299"/>
<protein>
    <submittedName>
        <fullName evidence="2">SCP-like protein</fullName>
    </submittedName>
</protein>
<dbReference type="eggNOG" id="COG2340">
    <property type="taxonomic scope" value="Bacteria"/>
</dbReference>
<dbReference type="CDD" id="cd05379">
    <property type="entry name" value="CAP_bacterial"/>
    <property type="match status" value="1"/>
</dbReference>
<accession>B9Y667</accession>